<dbReference type="Pfam" id="PF06925">
    <property type="entry name" value="MGDG_synth"/>
    <property type="match status" value="1"/>
</dbReference>
<gene>
    <name evidence="7" type="ORF">ACFQE5_16385</name>
</gene>
<dbReference type="Pfam" id="PF06974">
    <property type="entry name" value="WS_DGAT_C"/>
    <property type="match status" value="1"/>
</dbReference>
<proteinExistence type="inferred from homology"/>
<dbReference type="RefSeq" id="WP_379586070.1">
    <property type="nucleotide sequence ID" value="NZ_JBHSQW010000034.1"/>
</dbReference>
<dbReference type="EMBL" id="JBHSQW010000034">
    <property type="protein sequence ID" value="MFC5995789.1"/>
    <property type="molecule type" value="Genomic_DNA"/>
</dbReference>
<evidence type="ECO:0000313" key="7">
    <source>
        <dbReference type="EMBL" id="MFC5995789.1"/>
    </source>
</evidence>
<dbReference type="InterPro" id="IPR004255">
    <property type="entry name" value="O-acyltransferase_WSD1_N"/>
</dbReference>
<accession>A0ABW1J4N2</accession>
<feature type="domain" description="O-acyltransferase WSD1 C-terminal" evidence="6">
    <location>
        <begin position="688"/>
        <end position="831"/>
    </location>
</feature>
<feature type="domain" description="Diacylglycerol glucosyltransferase N-terminal" evidence="5">
    <location>
        <begin position="34"/>
        <end position="199"/>
    </location>
</feature>
<comment type="similarity">
    <text evidence="1">Belongs to the glycosyltransferase 28 family.</text>
</comment>
<dbReference type="Gene3D" id="3.40.50.2000">
    <property type="entry name" value="Glycogen Phosphorylase B"/>
    <property type="match status" value="1"/>
</dbReference>
<dbReference type="SUPFAM" id="SSF53756">
    <property type="entry name" value="UDP-Glycosyltransferase/glycogen phosphorylase"/>
    <property type="match status" value="1"/>
</dbReference>
<dbReference type="Proteomes" id="UP001596302">
    <property type="component" value="Unassembled WGS sequence"/>
</dbReference>
<name>A0ABW1J4N2_9PSEU</name>
<dbReference type="InterPro" id="IPR050519">
    <property type="entry name" value="Glycosyltransf_28_UgtP"/>
</dbReference>
<dbReference type="InterPro" id="IPR009721">
    <property type="entry name" value="O-acyltransferase_WSD1_C"/>
</dbReference>
<evidence type="ECO:0000313" key="8">
    <source>
        <dbReference type="Proteomes" id="UP001596302"/>
    </source>
</evidence>
<comment type="caution">
    <text evidence="7">The sequence shown here is derived from an EMBL/GenBank/DDBJ whole genome shotgun (WGS) entry which is preliminary data.</text>
</comment>
<dbReference type="PANTHER" id="PTHR43025:SF3">
    <property type="entry name" value="MONOGALACTOSYLDIACYLGLYCEROL SYNTHASE 1, CHLOROPLASTIC"/>
    <property type="match status" value="1"/>
</dbReference>
<evidence type="ECO:0000259" key="6">
    <source>
        <dbReference type="Pfam" id="PF06974"/>
    </source>
</evidence>
<protein>
    <submittedName>
        <fullName evidence="7">Wax ester/triacylglycerol synthase domain-containing protein</fullName>
    </submittedName>
</protein>
<evidence type="ECO:0000256" key="1">
    <source>
        <dbReference type="ARBA" id="ARBA00006962"/>
    </source>
</evidence>
<evidence type="ECO:0000256" key="2">
    <source>
        <dbReference type="ARBA" id="ARBA00022676"/>
    </source>
</evidence>
<sequence>MSSPTVVPQTAGPAAATPPPRRLLLVTGSLGEGHHAAARAVEERARQVWPGVEVVWTETLDGMGRHTPRVFRAVYSACIRRLPWLYELYLWLLWNAPPFRAGTRAIIGAWSGRGLAVALARHAPDLVVATFPEGITGLGWLRRHGRLTVPAVALIVDPAPHPLWADPALDLHLVSTEAALPLLERAAPGARVRVAGLPVAARFVPPTATEPADEPGPADRPPLAYVSFGSMAFGDLGAACSAVLDAGADVLVSCSRDAAVRRRLSRLARAHPRGERMRVVDWIEDPATATGGCDLVVTNAGGATAAEALACARPLLIFAPIAGHGRANAALLAQAGLATVCPGPAALAAAVAELMEPRCRAERQRHLRAFVAAADLAADVAALAALTAGRHVARAPRVRAQDALFLHAATPRVPQQIGARIVIEDPARRDDWPEYLAELVRRRVPQIGLLRRRLARPRPGLPLHWVDGEDVDPARHIQPRMVEIGPGGDQPSWDDAVTAFFAAPVDPVRTGWELQVARDRAAGHVAVLAKVHHALGDGLAVTDALVRLLADEESVRRAAPGAAADPAPSTVTGPRAGAVVRAAGRAATIARGVASLALAGPAGASPLTGEVTGPGHRRVSVRLDGAQVRAKARAHGVGTTVLLLAVVADTLHTLLAERRPPTAVPATVRAMVPMTTRTSAAVHSRAPGNRTAAVSIDLPTGPMPARERIAHVARAVADGSSAGQPEATAAVLNLLGLLPGRLQALAVRQVYGRRFFHLLASVMPGVRRPLHCRGGLVAEVYPVLPLADGVALAVGALNWGRTTGIGITADPGIIGEIEEIPGRIQVSLRRM</sequence>
<keyword evidence="2" id="KW-0328">Glycosyltransferase</keyword>
<evidence type="ECO:0000259" key="5">
    <source>
        <dbReference type="Pfam" id="PF06925"/>
    </source>
</evidence>
<keyword evidence="8" id="KW-1185">Reference proteome</keyword>
<organism evidence="7 8">
    <name type="scientific">Pseudonocardia hispaniensis</name>
    <dbReference type="NCBI Taxonomy" id="904933"/>
    <lineage>
        <taxon>Bacteria</taxon>
        <taxon>Bacillati</taxon>
        <taxon>Actinomycetota</taxon>
        <taxon>Actinomycetes</taxon>
        <taxon>Pseudonocardiales</taxon>
        <taxon>Pseudonocardiaceae</taxon>
        <taxon>Pseudonocardia</taxon>
    </lineage>
</organism>
<dbReference type="InterPro" id="IPR009695">
    <property type="entry name" value="Diacylglyc_glucosyltr_N"/>
</dbReference>
<dbReference type="PANTHER" id="PTHR43025">
    <property type="entry name" value="MONOGALACTOSYLDIACYLGLYCEROL SYNTHASE"/>
    <property type="match status" value="1"/>
</dbReference>
<evidence type="ECO:0000259" key="4">
    <source>
        <dbReference type="Pfam" id="PF03007"/>
    </source>
</evidence>
<dbReference type="Pfam" id="PF03007">
    <property type="entry name" value="WS_DGAT_cat"/>
    <property type="match status" value="1"/>
</dbReference>
<reference evidence="8" key="1">
    <citation type="journal article" date="2019" name="Int. J. Syst. Evol. Microbiol.">
        <title>The Global Catalogue of Microorganisms (GCM) 10K type strain sequencing project: providing services to taxonomists for standard genome sequencing and annotation.</title>
        <authorList>
            <consortium name="The Broad Institute Genomics Platform"/>
            <consortium name="The Broad Institute Genome Sequencing Center for Infectious Disease"/>
            <person name="Wu L."/>
            <person name="Ma J."/>
        </authorList>
    </citation>
    <scope>NUCLEOTIDE SEQUENCE [LARGE SCALE GENOMIC DNA]</scope>
    <source>
        <strain evidence="8">CCM 8391</strain>
    </source>
</reference>
<feature type="domain" description="O-acyltransferase WSD1-like N-terminal" evidence="4">
    <location>
        <begin position="400"/>
        <end position="596"/>
    </location>
</feature>
<evidence type="ECO:0000256" key="3">
    <source>
        <dbReference type="ARBA" id="ARBA00022679"/>
    </source>
</evidence>
<keyword evidence="3" id="KW-0808">Transferase</keyword>